<organism evidence="2 3">
    <name type="scientific">Pristionchus mayeri</name>
    <dbReference type="NCBI Taxonomy" id="1317129"/>
    <lineage>
        <taxon>Eukaryota</taxon>
        <taxon>Metazoa</taxon>
        <taxon>Ecdysozoa</taxon>
        <taxon>Nematoda</taxon>
        <taxon>Chromadorea</taxon>
        <taxon>Rhabditida</taxon>
        <taxon>Rhabditina</taxon>
        <taxon>Diplogasteromorpha</taxon>
        <taxon>Diplogasteroidea</taxon>
        <taxon>Neodiplogasteridae</taxon>
        <taxon>Pristionchus</taxon>
    </lineage>
</organism>
<feature type="region of interest" description="Disordered" evidence="1">
    <location>
        <begin position="39"/>
        <end position="60"/>
    </location>
</feature>
<proteinExistence type="predicted"/>
<gene>
    <name evidence="2" type="ORF">PMAYCL1PPCAC_13938</name>
</gene>
<dbReference type="AlphaFoldDB" id="A0AAN5CA63"/>
<dbReference type="EMBL" id="BTRK01000003">
    <property type="protein sequence ID" value="GMR43743.1"/>
    <property type="molecule type" value="Genomic_DNA"/>
</dbReference>
<reference evidence="3" key="1">
    <citation type="submission" date="2022-10" db="EMBL/GenBank/DDBJ databases">
        <title>Genome assembly of Pristionchus species.</title>
        <authorList>
            <person name="Yoshida K."/>
            <person name="Sommer R.J."/>
        </authorList>
    </citation>
    <scope>NUCLEOTIDE SEQUENCE [LARGE SCALE GENOMIC DNA]</scope>
    <source>
        <strain evidence="3">RS5460</strain>
    </source>
</reference>
<comment type="caution">
    <text evidence="2">The sequence shown here is derived from an EMBL/GenBank/DDBJ whole genome shotgun (WGS) entry which is preliminary data.</text>
</comment>
<dbReference type="Proteomes" id="UP001328107">
    <property type="component" value="Unassembled WGS sequence"/>
</dbReference>
<evidence type="ECO:0000313" key="2">
    <source>
        <dbReference type="EMBL" id="GMR43743.1"/>
    </source>
</evidence>
<evidence type="ECO:0000313" key="3">
    <source>
        <dbReference type="Proteomes" id="UP001328107"/>
    </source>
</evidence>
<feature type="non-terminal residue" evidence="2">
    <location>
        <position position="1"/>
    </location>
</feature>
<keyword evidence="3" id="KW-1185">Reference proteome</keyword>
<accession>A0AAN5CA63</accession>
<protein>
    <submittedName>
        <fullName evidence="2">Uncharacterized protein</fullName>
    </submittedName>
</protein>
<evidence type="ECO:0000256" key="1">
    <source>
        <dbReference type="SAM" id="MobiDB-lite"/>
    </source>
</evidence>
<feature type="non-terminal residue" evidence="2">
    <location>
        <position position="132"/>
    </location>
</feature>
<name>A0AAN5CA63_9BILA</name>
<sequence length="132" mass="15376">LSTLGDIKWEPKEEQVEFEETLETFKEEEYNYEEMMDPKHEPFDSFELPPNETTGNVKSTERVELRNHIIETDFDGAYMYDNDGEMLNDEMDSSDAAQLGKRRRNGIDAMEDNIDISMVSIDFEFGQSVKKS</sequence>